<organism evidence="2 3">
    <name type="scientific">Kushneria sinocarnis</name>
    <dbReference type="NCBI Taxonomy" id="595502"/>
    <lineage>
        <taxon>Bacteria</taxon>
        <taxon>Pseudomonadati</taxon>
        <taxon>Pseudomonadota</taxon>
        <taxon>Gammaproteobacteria</taxon>
        <taxon>Oceanospirillales</taxon>
        <taxon>Halomonadaceae</taxon>
        <taxon>Kushneria</taxon>
    </lineage>
</organism>
<accession>A0A420WTU2</accession>
<evidence type="ECO:0000259" key="1">
    <source>
        <dbReference type="Pfam" id="PF03109"/>
    </source>
</evidence>
<dbReference type="InterPro" id="IPR011009">
    <property type="entry name" value="Kinase-like_dom_sf"/>
</dbReference>
<evidence type="ECO:0000313" key="2">
    <source>
        <dbReference type="EMBL" id="RKQ96845.1"/>
    </source>
</evidence>
<dbReference type="Pfam" id="PF03109">
    <property type="entry name" value="ABC1"/>
    <property type="match status" value="1"/>
</dbReference>
<reference evidence="2 3" key="1">
    <citation type="submission" date="2018-10" db="EMBL/GenBank/DDBJ databases">
        <title>Genomic Encyclopedia of Type Strains, Phase IV (KMG-IV): sequencing the most valuable type-strain genomes for metagenomic binning, comparative biology and taxonomic classification.</title>
        <authorList>
            <person name="Goeker M."/>
        </authorList>
    </citation>
    <scope>NUCLEOTIDE SEQUENCE [LARGE SCALE GENOMIC DNA]</scope>
    <source>
        <strain evidence="2 3">DSM 23229</strain>
    </source>
</reference>
<evidence type="ECO:0000313" key="3">
    <source>
        <dbReference type="Proteomes" id="UP000281975"/>
    </source>
</evidence>
<sequence length="346" mass="38463">MTRAGWSLVRPRWMRRRLEGPWRGSGSGWQWWLADPAGRRPAELFDDFLRQDSPQVVALRAKQTRSRWCYRIDDADTAERHWFAKRMVLPRHHRLGALLGVSHRWLGLTHGSAEFRHALALEQRTSLGVGMLALGEQLEFGLPTRQVLISSWLGDWPTLTSALLQADGTRRVQLLRALLETLRQLYRAGFCHLDLHPGNLLASPAPSGRGNCLPALKVIDCARVSLDADPDAAAAIHLGVLMHELNGKRGGIEPGLEQAGTRLLRAIIGHSRPAAERLLIMLLRYSTKKPFSRHTLLGRAPERLSLGRIEQTLEQMTGHRAAQASRPVMPSAALARAIAAALVSEA</sequence>
<dbReference type="AlphaFoldDB" id="A0A420WTU2"/>
<name>A0A420WTU2_9GAMM</name>
<comment type="caution">
    <text evidence="2">The sequence shown here is derived from an EMBL/GenBank/DDBJ whole genome shotgun (WGS) entry which is preliminary data.</text>
</comment>
<dbReference type="Proteomes" id="UP000281975">
    <property type="component" value="Unassembled WGS sequence"/>
</dbReference>
<dbReference type="OrthoDB" id="6180290at2"/>
<dbReference type="SUPFAM" id="SSF56112">
    <property type="entry name" value="Protein kinase-like (PK-like)"/>
    <property type="match status" value="1"/>
</dbReference>
<dbReference type="EMBL" id="RBIN01000008">
    <property type="protein sequence ID" value="RKQ96845.1"/>
    <property type="molecule type" value="Genomic_DNA"/>
</dbReference>
<gene>
    <name evidence="2" type="ORF">C7446_2705</name>
</gene>
<protein>
    <recommendedName>
        <fullName evidence="1">ABC1 atypical kinase-like domain-containing protein</fullName>
    </recommendedName>
</protein>
<dbReference type="InterPro" id="IPR004147">
    <property type="entry name" value="ABC1_dom"/>
</dbReference>
<feature type="domain" description="ABC1 atypical kinase-like" evidence="1">
    <location>
        <begin position="144"/>
        <end position="217"/>
    </location>
</feature>
<dbReference type="RefSeq" id="WP_147408781.1">
    <property type="nucleotide sequence ID" value="NZ_RBIN01000008.1"/>
</dbReference>
<keyword evidence="3" id="KW-1185">Reference proteome</keyword>
<proteinExistence type="predicted"/>